<feature type="region of interest" description="Disordered" evidence="1">
    <location>
        <begin position="1"/>
        <end position="21"/>
    </location>
</feature>
<feature type="domain" description="Reverse transcriptase Ty1/copia-type" evidence="2">
    <location>
        <begin position="389"/>
        <end position="470"/>
    </location>
</feature>
<feature type="region of interest" description="Disordered" evidence="1">
    <location>
        <begin position="947"/>
        <end position="974"/>
    </location>
</feature>
<accession>A0A699HVI8</accession>
<evidence type="ECO:0000259" key="2">
    <source>
        <dbReference type="Pfam" id="PF07727"/>
    </source>
</evidence>
<feature type="region of interest" description="Disordered" evidence="1">
    <location>
        <begin position="996"/>
        <end position="1020"/>
    </location>
</feature>
<dbReference type="AlphaFoldDB" id="A0A699HVI8"/>
<dbReference type="PANTHER" id="PTHR11439">
    <property type="entry name" value="GAG-POL-RELATED RETROTRANSPOSON"/>
    <property type="match status" value="1"/>
</dbReference>
<comment type="caution">
    <text evidence="3">The sequence shown here is derived from an EMBL/GenBank/DDBJ whole genome shotgun (WGS) entry which is preliminary data.</text>
</comment>
<dbReference type="PANTHER" id="PTHR11439:SF495">
    <property type="entry name" value="REVERSE TRANSCRIPTASE, RNA-DEPENDENT DNA POLYMERASE-RELATED"/>
    <property type="match status" value="1"/>
</dbReference>
<feature type="compositionally biased region" description="Acidic residues" evidence="1">
    <location>
        <begin position="866"/>
        <end position="876"/>
    </location>
</feature>
<evidence type="ECO:0000313" key="3">
    <source>
        <dbReference type="EMBL" id="GEY52842.1"/>
    </source>
</evidence>
<dbReference type="Pfam" id="PF07727">
    <property type="entry name" value="RVT_2"/>
    <property type="match status" value="1"/>
</dbReference>
<feature type="compositionally biased region" description="Basic and acidic residues" evidence="1">
    <location>
        <begin position="752"/>
        <end position="761"/>
    </location>
</feature>
<feature type="region of interest" description="Disordered" evidence="1">
    <location>
        <begin position="828"/>
        <end position="909"/>
    </location>
</feature>
<evidence type="ECO:0000256" key="1">
    <source>
        <dbReference type="SAM" id="MobiDB-lite"/>
    </source>
</evidence>
<feature type="compositionally biased region" description="Basic residues" evidence="1">
    <location>
        <begin position="828"/>
        <end position="848"/>
    </location>
</feature>
<proteinExistence type="predicted"/>
<sequence length="1101" mass="124905">MSAKDKSRLRSSDVEDSPMNDRFVKFEGMHVVPPPMTGNYMPPKSDFRTDELKFTYGPKQSTTSEYDAKTSDLDSCESCSSEKTLETMPKPVESKPKVVNEPKVWSDTPIIAEYESDSDDEYVSKALVEQEKPSYAFINTVKHDNPHQTLKGKDIVDSGCFRHMIGNKAYLVNYQDFNGGPVAFGCSKDTECLVLSPDIKLLDENQVLLRVPRQHSMYSFNLENIVLLEPITTKNKANKTVGPMETNNSAGTQDGFDAGNSDMEANHAQEYYLLSLLSSYTSTVKSSKIKNGDQKLNGVLVQQQMRSQKIKKIKPFWRSLKGLKDKKKRLMMQLKLLERRLLKILRIFFFKKEVLEPALLTMDGIFTSASYDDEGAVTDFTNLKSTVNILVDLPFGKKAIGTKWVYKIKKDERGVVVRNKARLFAQGHRQEEGIDYDEVFAPMARIEAIMIFLAFASYMGFLVYQMDVKSLQSCKRSVWFTPNSQSMDKKDIMLLQVYVDDIIFGSAKKSWCDEFEVIMKNRFLVTPKTSHLQAVKRIFSYLKGQLKLGDSFYGSAKKQTIVATLTTEAEYVVVASCCGQHHFIRDAYEKKLIQVLKIHTDDNVVDLLTKAFNVSRDSFHGGAKKQTIVATLTTEAEYVAVIYTDNESTICIVKNLVFHSKTKPIEIQHHFIMDAYEKKLIHVLKIHTDDNVVDLLTKAFNVSRMVMLLTLGKKMPFGSVLEALNGDQPPMTKSSSSHNTTQDSRNSLEGTNRSERDKVQSPHDSILFGDHTSDRAEGVLNLKGLFSICTNLSNRVLSLEIIKDAQDANIIALKARLNKLEKMCKPSISHHRTRLKSVQRLSMKKRFGKKESVSKQGRKKDKPEPTLDDSTLDDFDADHGMHTEEPMNQGRLSKETKELVSTARPGDSTVRLDVGTADLIVPPSTTKSIFDDEDITMAQTLFKMKEEKAKKKGDKGKGVLEEPEPAKKMTTSDLDAAQIAKDAEVARLVYEEELAELEREKEKRKREEKASKAEEREEYTIEEGEKFLAGTIVAQRKFRAEQRSVEIRSRPPTKSQSRNLMMTYLKNIDRKRVIDDFKPMDSDDAVDKEKVLEEPEKTKIE</sequence>
<dbReference type="EMBL" id="BKCJ010186191">
    <property type="protein sequence ID" value="GEY52842.1"/>
    <property type="molecule type" value="Genomic_DNA"/>
</dbReference>
<feature type="compositionally biased region" description="Basic and acidic residues" evidence="1">
    <location>
        <begin position="947"/>
        <end position="967"/>
    </location>
</feature>
<gene>
    <name evidence="3" type="ORF">Tci_424816</name>
</gene>
<dbReference type="InterPro" id="IPR013103">
    <property type="entry name" value="RVT_2"/>
</dbReference>
<feature type="compositionally biased region" description="Basic and acidic residues" evidence="1">
    <location>
        <begin position="1"/>
        <end position="13"/>
    </location>
</feature>
<name>A0A699HVI8_TANCI</name>
<reference evidence="3" key="1">
    <citation type="journal article" date="2019" name="Sci. Rep.">
        <title>Draft genome of Tanacetum cinerariifolium, the natural source of mosquito coil.</title>
        <authorList>
            <person name="Yamashiro T."/>
            <person name="Shiraishi A."/>
            <person name="Satake H."/>
            <person name="Nakayama K."/>
        </authorList>
    </citation>
    <scope>NUCLEOTIDE SEQUENCE</scope>
</reference>
<feature type="compositionally biased region" description="Polar residues" evidence="1">
    <location>
        <begin position="731"/>
        <end position="751"/>
    </location>
</feature>
<dbReference type="CDD" id="cd09272">
    <property type="entry name" value="RNase_HI_RT_Ty1"/>
    <property type="match status" value="1"/>
</dbReference>
<protein>
    <submittedName>
        <fullName evidence="3">Putative ribonuclease H-like domain-containing protein</fullName>
    </submittedName>
</protein>
<organism evidence="3">
    <name type="scientific">Tanacetum cinerariifolium</name>
    <name type="common">Dalmatian daisy</name>
    <name type="synonym">Chrysanthemum cinerariifolium</name>
    <dbReference type="NCBI Taxonomy" id="118510"/>
    <lineage>
        <taxon>Eukaryota</taxon>
        <taxon>Viridiplantae</taxon>
        <taxon>Streptophyta</taxon>
        <taxon>Embryophyta</taxon>
        <taxon>Tracheophyta</taxon>
        <taxon>Spermatophyta</taxon>
        <taxon>Magnoliopsida</taxon>
        <taxon>eudicotyledons</taxon>
        <taxon>Gunneridae</taxon>
        <taxon>Pentapetalae</taxon>
        <taxon>asterids</taxon>
        <taxon>campanulids</taxon>
        <taxon>Asterales</taxon>
        <taxon>Asteraceae</taxon>
        <taxon>Asteroideae</taxon>
        <taxon>Anthemideae</taxon>
        <taxon>Anthemidinae</taxon>
        <taxon>Tanacetum</taxon>
    </lineage>
</organism>
<feature type="non-terminal residue" evidence="3">
    <location>
        <position position="1101"/>
    </location>
</feature>
<feature type="region of interest" description="Disordered" evidence="1">
    <location>
        <begin position="726"/>
        <end position="770"/>
    </location>
</feature>
<feature type="region of interest" description="Disordered" evidence="1">
    <location>
        <begin position="1078"/>
        <end position="1101"/>
    </location>
</feature>